<dbReference type="EMBL" id="BOVJ01000133">
    <property type="protein sequence ID" value="GIQ65432.1"/>
    <property type="molecule type" value="Genomic_DNA"/>
</dbReference>
<name>A0ABQ4NB19_9BACL</name>
<proteinExistence type="predicted"/>
<dbReference type="Proteomes" id="UP000680304">
    <property type="component" value="Unassembled WGS sequence"/>
</dbReference>
<dbReference type="RefSeq" id="WP_244863608.1">
    <property type="nucleotide sequence ID" value="NZ_BOVJ01000133.1"/>
</dbReference>
<organism evidence="2 3">
    <name type="scientific">Paenibacillus cisolokensis</name>
    <dbReference type="NCBI Taxonomy" id="1658519"/>
    <lineage>
        <taxon>Bacteria</taxon>
        <taxon>Bacillati</taxon>
        <taxon>Bacillota</taxon>
        <taxon>Bacilli</taxon>
        <taxon>Bacillales</taxon>
        <taxon>Paenibacillaceae</taxon>
        <taxon>Paenibacillus</taxon>
    </lineage>
</organism>
<evidence type="ECO:0000259" key="1">
    <source>
        <dbReference type="PROSITE" id="PS51272"/>
    </source>
</evidence>
<keyword evidence="3" id="KW-1185">Reference proteome</keyword>
<protein>
    <recommendedName>
        <fullName evidence="1">SLH domain-containing protein</fullName>
    </recommendedName>
</protein>
<comment type="caution">
    <text evidence="2">The sequence shown here is derived from an EMBL/GenBank/DDBJ whole genome shotgun (WGS) entry which is preliminary data.</text>
</comment>
<dbReference type="Pfam" id="PF00395">
    <property type="entry name" value="SLH"/>
    <property type="match status" value="1"/>
</dbReference>
<dbReference type="PROSITE" id="PS51272">
    <property type="entry name" value="SLH"/>
    <property type="match status" value="1"/>
</dbReference>
<evidence type="ECO:0000313" key="2">
    <source>
        <dbReference type="EMBL" id="GIQ65432.1"/>
    </source>
</evidence>
<gene>
    <name evidence="2" type="ORF">PACILC2_40000</name>
</gene>
<feature type="domain" description="SLH" evidence="1">
    <location>
        <begin position="45"/>
        <end position="108"/>
    </location>
</feature>
<sequence length="286" mass="32795">MPERAKGEKWYIPYVKAAKAEGIYKNSDFSVWTDPITRQEMSNMIVRALDPKLKNASNKQLMYEATKRGLITGLTNGELGPDEKSTRAQAAVIIDRLLTVRDGGKLTVDKRAASYAEVAFRGTNLETMWGGKMNPLPQTHDLSYAVRGTFEQILIIDMDDPESPYRDWVPTSSLMKEDGKPIKREYLVAYKVTMETIKAAPKTRIYFDYVASNPYFVRAVILKEGSPLAKRDYLELKQGNKVTVWHLATISKKELNEFKKKNWPFWYFDWTISRSFKLAPEGRIFG</sequence>
<accession>A0ABQ4NB19</accession>
<dbReference type="InterPro" id="IPR001119">
    <property type="entry name" value="SLH_dom"/>
</dbReference>
<reference evidence="2 3" key="1">
    <citation type="submission" date="2021-04" db="EMBL/GenBank/DDBJ databases">
        <title>Draft genome sequence of Paenibacillus cisolokensis, LC2-13A.</title>
        <authorList>
            <person name="Uke A."/>
            <person name="Chhe C."/>
            <person name="Baramee S."/>
            <person name="Kosugi A."/>
        </authorList>
    </citation>
    <scope>NUCLEOTIDE SEQUENCE [LARGE SCALE GENOMIC DNA]</scope>
    <source>
        <strain evidence="2 3">LC2-13A</strain>
    </source>
</reference>
<evidence type="ECO:0000313" key="3">
    <source>
        <dbReference type="Proteomes" id="UP000680304"/>
    </source>
</evidence>